<evidence type="ECO:0000256" key="1">
    <source>
        <dbReference type="ARBA" id="ARBA00022491"/>
    </source>
</evidence>
<dbReference type="PANTHER" id="PTHR10625">
    <property type="entry name" value="HISTONE DEACETYLASE HDAC1-RELATED"/>
    <property type="match status" value="1"/>
</dbReference>
<dbReference type="AlphaFoldDB" id="A0A803R701"/>
<dbReference type="Proteomes" id="UP000596661">
    <property type="component" value="Chromosome 1"/>
</dbReference>
<name>A0A803R701_CANSA</name>
<proteinExistence type="predicted"/>
<keyword evidence="2" id="KW-0156">Chromatin regulator</keyword>
<gene>
    <name evidence="4" type="primary">LOC115707169</name>
</gene>
<evidence type="ECO:0000259" key="3">
    <source>
        <dbReference type="Pfam" id="PF00850"/>
    </source>
</evidence>
<feature type="domain" description="Histone deacetylase" evidence="3">
    <location>
        <begin position="1"/>
        <end position="98"/>
    </location>
</feature>
<dbReference type="GO" id="GO:0004407">
    <property type="term" value="F:histone deacetylase activity"/>
    <property type="evidence" value="ECO:0007669"/>
    <property type="project" value="TreeGrafter"/>
</dbReference>
<organism evidence="4 5">
    <name type="scientific">Cannabis sativa</name>
    <name type="common">Hemp</name>
    <name type="synonym">Marijuana</name>
    <dbReference type="NCBI Taxonomy" id="3483"/>
    <lineage>
        <taxon>Eukaryota</taxon>
        <taxon>Viridiplantae</taxon>
        <taxon>Streptophyta</taxon>
        <taxon>Embryophyta</taxon>
        <taxon>Tracheophyta</taxon>
        <taxon>Spermatophyta</taxon>
        <taxon>Magnoliopsida</taxon>
        <taxon>eudicotyledons</taxon>
        <taxon>Gunneridae</taxon>
        <taxon>Pentapetalae</taxon>
        <taxon>rosids</taxon>
        <taxon>fabids</taxon>
        <taxon>Rosales</taxon>
        <taxon>Cannabaceae</taxon>
        <taxon>Cannabis</taxon>
    </lineage>
</organism>
<dbReference type="Gene3D" id="3.40.800.20">
    <property type="entry name" value="Histone deacetylase domain"/>
    <property type="match status" value="1"/>
</dbReference>
<dbReference type="EMBL" id="UZAU01000023">
    <property type="status" value="NOT_ANNOTATED_CDS"/>
    <property type="molecule type" value="Genomic_DNA"/>
</dbReference>
<keyword evidence="5" id="KW-1185">Reference proteome</keyword>
<protein>
    <recommendedName>
        <fullName evidence="3">Histone deacetylase domain-containing protein</fullName>
    </recommendedName>
</protein>
<keyword evidence="1" id="KW-0678">Repressor</keyword>
<dbReference type="InterPro" id="IPR023696">
    <property type="entry name" value="Ureohydrolase_dom_sf"/>
</dbReference>
<dbReference type="Gramene" id="novel_model_583_5bda875f.2.5bdae6e0">
    <property type="protein sequence ID" value="cds.novel_model_583_5bda875f.2.5bdae6e0"/>
    <property type="gene ID" value="novel_gene_415_5bda875f"/>
</dbReference>
<dbReference type="PANTHER" id="PTHR10625:SF23">
    <property type="entry name" value="HISTONE DEACETYLASE 11"/>
    <property type="match status" value="1"/>
</dbReference>
<reference evidence="4" key="2">
    <citation type="submission" date="2021-03" db="UniProtKB">
        <authorList>
            <consortium name="EnsemblPlants"/>
        </authorList>
    </citation>
    <scope>IDENTIFICATION</scope>
</reference>
<dbReference type="InterPro" id="IPR037138">
    <property type="entry name" value="His_deacetylse_dom_sf"/>
</dbReference>
<dbReference type="InterPro" id="IPR023801">
    <property type="entry name" value="His_deacetylse_dom"/>
</dbReference>
<accession>A0A803R701</accession>
<evidence type="ECO:0000313" key="5">
    <source>
        <dbReference type="Proteomes" id="UP000596661"/>
    </source>
</evidence>
<dbReference type="GO" id="GO:0040029">
    <property type="term" value="P:epigenetic regulation of gene expression"/>
    <property type="evidence" value="ECO:0007669"/>
    <property type="project" value="TreeGrafter"/>
</dbReference>
<dbReference type="EnsemblPlants" id="novel_model_583_5bda875f.2.5bdae6e0">
    <property type="protein sequence ID" value="cds.novel_model_583_5bda875f.2.5bdae6e0"/>
    <property type="gene ID" value="novel_gene_415_5bda875f"/>
</dbReference>
<dbReference type="SUPFAM" id="SSF52768">
    <property type="entry name" value="Arginase/deacetylase"/>
    <property type="match status" value="1"/>
</dbReference>
<dbReference type="Pfam" id="PF00850">
    <property type="entry name" value="Hist_deacetyl"/>
    <property type="match status" value="1"/>
</dbReference>
<reference evidence="4" key="1">
    <citation type="submission" date="2018-11" db="EMBL/GenBank/DDBJ databases">
        <authorList>
            <person name="Grassa J C."/>
        </authorList>
    </citation>
    <scope>NUCLEOTIDE SEQUENCE [LARGE SCALE GENOMIC DNA]</scope>
</reference>
<evidence type="ECO:0000313" key="4">
    <source>
        <dbReference type="EnsemblPlants" id="cds.novel_model_583_5bda875f.2.5bdae6e0"/>
    </source>
</evidence>
<evidence type="ECO:0000256" key="2">
    <source>
        <dbReference type="ARBA" id="ARBA00022853"/>
    </source>
</evidence>
<dbReference type="GO" id="GO:0000118">
    <property type="term" value="C:histone deacetylase complex"/>
    <property type="evidence" value="ECO:0007669"/>
    <property type="project" value="TreeGrafter"/>
</dbReference>
<sequence length="101" mass="11437">MIIDLDAHQGNGHETDFSNDSRVYILDMFNPGIYPLDYEARRYIDQKVEVVSGTRTHEYLQKLDEALEVAAHAFDPELIIYNAGTDILDGDPLGRLKVILS</sequence>